<dbReference type="Proteomes" id="UP000696485">
    <property type="component" value="Unassembled WGS sequence"/>
</dbReference>
<feature type="region of interest" description="Disordered" evidence="1">
    <location>
        <begin position="122"/>
        <end position="142"/>
    </location>
</feature>
<feature type="compositionally biased region" description="Basic and acidic residues" evidence="1">
    <location>
        <begin position="1"/>
        <end position="10"/>
    </location>
</feature>
<name>A0A9P5SLT7_9FUNG</name>
<evidence type="ECO:0000313" key="3">
    <source>
        <dbReference type="Proteomes" id="UP000696485"/>
    </source>
</evidence>
<dbReference type="EMBL" id="JAAAUY010000243">
    <property type="protein sequence ID" value="KAF9332722.1"/>
    <property type="molecule type" value="Genomic_DNA"/>
</dbReference>
<evidence type="ECO:0000313" key="2">
    <source>
        <dbReference type="EMBL" id="KAF9332722.1"/>
    </source>
</evidence>
<accession>A0A9P5SLT7</accession>
<organism evidence="2 3">
    <name type="scientific">Podila minutissima</name>
    <dbReference type="NCBI Taxonomy" id="64525"/>
    <lineage>
        <taxon>Eukaryota</taxon>
        <taxon>Fungi</taxon>
        <taxon>Fungi incertae sedis</taxon>
        <taxon>Mucoromycota</taxon>
        <taxon>Mortierellomycotina</taxon>
        <taxon>Mortierellomycetes</taxon>
        <taxon>Mortierellales</taxon>
        <taxon>Mortierellaceae</taxon>
        <taxon>Podila</taxon>
    </lineage>
</organism>
<evidence type="ECO:0000256" key="1">
    <source>
        <dbReference type="SAM" id="MobiDB-lite"/>
    </source>
</evidence>
<feature type="compositionally biased region" description="Polar residues" evidence="1">
    <location>
        <begin position="36"/>
        <end position="46"/>
    </location>
</feature>
<comment type="caution">
    <text evidence="2">The sequence shown here is derived from an EMBL/GenBank/DDBJ whole genome shotgun (WGS) entry which is preliminary data.</text>
</comment>
<gene>
    <name evidence="2" type="ORF">BG006_004410</name>
</gene>
<feature type="region of interest" description="Disordered" evidence="1">
    <location>
        <begin position="1"/>
        <end position="74"/>
    </location>
</feature>
<proteinExistence type="predicted"/>
<feature type="compositionally biased region" description="Basic residues" evidence="1">
    <location>
        <begin position="128"/>
        <end position="142"/>
    </location>
</feature>
<protein>
    <submittedName>
        <fullName evidence="2">Uncharacterized protein</fullName>
    </submittedName>
</protein>
<dbReference type="AlphaFoldDB" id="A0A9P5SLT7"/>
<feature type="compositionally biased region" description="Pro residues" evidence="1">
    <location>
        <begin position="52"/>
        <end position="61"/>
    </location>
</feature>
<sequence length="186" mass="20365">MRSREQELHSGRFKTTPEPMVSGPTSGSNKADMHLVSSSVQESLSGEEQRAAPPPPMPEPTPGQANTAHAGRKPQAVLHASDGPLTVRHYNHETKRGQGVKTIVHRVTTIIMETETFIVRPLPTPRNGARHPDKKVKHHHSQPRLGEHVMFDSGEEGDLVVSIVSNKHVSQAKTRARARTADPEAT</sequence>
<keyword evidence="3" id="KW-1185">Reference proteome</keyword>
<reference evidence="2" key="1">
    <citation type="journal article" date="2020" name="Fungal Divers.">
        <title>Resolving the Mortierellaceae phylogeny through synthesis of multi-gene phylogenetics and phylogenomics.</title>
        <authorList>
            <person name="Vandepol N."/>
            <person name="Liber J."/>
            <person name="Desiro A."/>
            <person name="Na H."/>
            <person name="Kennedy M."/>
            <person name="Barry K."/>
            <person name="Grigoriev I.V."/>
            <person name="Miller A.N."/>
            <person name="O'Donnell K."/>
            <person name="Stajich J.E."/>
            <person name="Bonito G."/>
        </authorList>
    </citation>
    <scope>NUCLEOTIDE SEQUENCE</scope>
    <source>
        <strain evidence="2">NVP1</strain>
    </source>
</reference>